<name>A0A0D2I0C9_CLAB1</name>
<dbReference type="SUPFAM" id="SSF46774">
    <property type="entry name" value="ARID-like"/>
    <property type="match status" value="1"/>
</dbReference>
<dbReference type="GO" id="GO:0006325">
    <property type="term" value="P:chromatin organization"/>
    <property type="evidence" value="ECO:0007669"/>
    <property type="project" value="UniProtKB-KW"/>
</dbReference>
<dbReference type="InterPro" id="IPR036431">
    <property type="entry name" value="ARID_dom_sf"/>
</dbReference>
<dbReference type="EMBL" id="KN846980">
    <property type="protein sequence ID" value="KIW99173.1"/>
    <property type="molecule type" value="Genomic_DNA"/>
</dbReference>
<dbReference type="CDD" id="cd16100">
    <property type="entry name" value="ARID"/>
    <property type="match status" value="1"/>
</dbReference>
<protein>
    <recommendedName>
        <fullName evidence="10">ARID domain-containing protein</fullName>
    </recommendedName>
</protein>
<dbReference type="SMART" id="SM01014">
    <property type="entry name" value="ARID"/>
    <property type="match status" value="1"/>
</dbReference>
<dbReference type="PROSITE" id="PS51526">
    <property type="entry name" value="RFX_DBD"/>
    <property type="match status" value="1"/>
</dbReference>
<accession>A0A0D2I0C9</accession>
<evidence type="ECO:0000313" key="9">
    <source>
        <dbReference type="Proteomes" id="UP000053789"/>
    </source>
</evidence>
<keyword evidence="3" id="KW-0804">Transcription</keyword>
<dbReference type="GeneID" id="27693764"/>
<dbReference type="PROSITE" id="PS51011">
    <property type="entry name" value="ARID"/>
    <property type="match status" value="1"/>
</dbReference>
<evidence type="ECO:0000256" key="4">
    <source>
        <dbReference type="ARBA" id="ARBA00023242"/>
    </source>
</evidence>
<feature type="compositionally biased region" description="Basic and acidic residues" evidence="5">
    <location>
        <begin position="906"/>
        <end position="919"/>
    </location>
</feature>
<evidence type="ECO:0000256" key="1">
    <source>
        <dbReference type="ARBA" id="ARBA00022853"/>
    </source>
</evidence>
<feature type="domain" description="ARID" evidence="6">
    <location>
        <begin position="9"/>
        <end position="103"/>
    </location>
</feature>
<dbReference type="AlphaFoldDB" id="A0A0D2I0C9"/>
<dbReference type="InterPro" id="IPR001606">
    <property type="entry name" value="ARID_dom"/>
</dbReference>
<dbReference type="PANTHER" id="PTHR22970">
    <property type="entry name" value="AT-RICH INTERACTIVE DOMAIN-CONTAINING PROTEIN 2"/>
    <property type="match status" value="1"/>
</dbReference>
<reference evidence="8" key="1">
    <citation type="submission" date="2015-01" db="EMBL/GenBank/DDBJ databases">
        <title>The Genome Sequence of Cladophialophora bantiana CBS 173.52.</title>
        <authorList>
            <consortium name="The Broad Institute Genomics Platform"/>
            <person name="Cuomo C."/>
            <person name="de Hoog S."/>
            <person name="Gorbushina A."/>
            <person name="Stielow B."/>
            <person name="Teixiera M."/>
            <person name="Abouelleil A."/>
            <person name="Chapman S.B."/>
            <person name="Priest M."/>
            <person name="Young S.K."/>
            <person name="Wortman J."/>
            <person name="Nusbaum C."/>
            <person name="Birren B."/>
        </authorList>
    </citation>
    <scope>NUCLEOTIDE SEQUENCE [LARGE SCALE GENOMIC DNA]</scope>
    <source>
        <strain evidence="8">CBS 173.52</strain>
    </source>
</reference>
<dbReference type="Gene3D" id="1.10.150.60">
    <property type="entry name" value="ARID DNA-binding domain"/>
    <property type="match status" value="1"/>
</dbReference>
<evidence type="ECO:0000259" key="6">
    <source>
        <dbReference type="PROSITE" id="PS51011"/>
    </source>
</evidence>
<dbReference type="Proteomes" id="UP000053789">
    <property type="component" value="Unassembled WGS sequence"/>
</dbReference>
<dbReference type="GO" id="GO:0003677">
    <property type="term" value="F:DNA binding"/>
    <property type="evidence" value="ECO:0007669"/>
    <property type="project" value="InterPro"/>
</dbReference>
<dbReference type="PANTHER" id="PTHR22970:SF14">
    <property type="entry name" value="AT-RICH INTERACTIVE DOMAIN-CONTAINING PROTEIN 2"/>
    <property type="match status" value="1"/>
</dbReference>
<dbReference type="InterPro" id="IPR052406">
    <property type="entry name" value="Chromatin_Remodeling_Comp"/>
</dbReference>
<keyword evidence="9" id="KW-1185">Reference proteome</keyword>
<dbReference type="RefSeq" id="XP_016625842.1">
    <property type="nucleotide sequence ID" value="XM_016758593.1"/>
</dbReference>
<evidence type="ECO:0000256" key="3">
    <source>
        <dbReference type="ARBA" id="ARBA00023163"/>
    </source>
</evidence>
<dbReference type="SMART" id="SM00501">
    <property type="entry name" value="BRIGHT"/>
    <property type="match status" value="1"/>
</dbReference>
<keyword evidence="4" id="KW-0539">Nucleus</keyword>
<feature type="compositionally biased region" description="Basic and acidic residues" evidence="5">
    <location>
        <begin position="116"/>
        <end position="130"/>
    </location>
</feature>
<gene>
    <name evidence="8" type="ORF">Z519_00836</name>
</gene>
<feature type="region of interest" description="Disordered" evidence="5">
    <location>
        <begin position="906"/>
        <end position="926"/>
    </location>
</feature>
<dbReference type="OrthoDB" id="338531at2759"/>
<keyword evidence="2" id="KW-0805">Transcription regulation</keyword>
<dbReference type="HOGENOM" id="CLU_008152_1_0_1"/>
<feature type="domain" description="RFX-type winged-helix" evidence="7">
    <location>
        <begin position="626"/>
        <end position="698"/>
    </location>
</feature>
<dbReference type="VEuPathDB" id="FungiDB:Z519_00836"/>
<dbReference type="Pfam" id="PF01388">
    <property type="entry name" value="ARID"/>
    <property type="match status" value="1"/>
</dbReference>
<dbReference type="GO" id="GO:0006355">
    <property type="term" value="P:regulation of DNA-templated transcription"/>
    <property type="evidence" value="ECO:0007669"/>
    <property type="project" value="InterPro"/>
</dbReference>
<organism evidence="8 9">
    <name type="scientific">Cladophialophora bantiana (strain ATCC 10958 / CBS 173.52 / CDC B-1940 / NIH 8579)</name>
    <name type="common">Xylohypha bantiana</name>
    <dbReference type="NCBI Taxonomy" id="1442370"/>
    <lineage>
        <taxon>Eukaryota</taxon>
        <taxon>Fungi</taxon>
        <taxon>Dikarya</taxon>
        <taxon>Ascomycota</taxon>
        <taxon>Pezizomycotina</taxon>
        <taxon>Eurotiomycetes</taxon>
        <taxon>Chaetothyriomycetidae</taxon>
        <taxon>Chaetothyriales</taxon>
        <taxon>Herpotrichiellaceae</taxon>
        <taxon>Cladophialophora</taxon>
    </lineage>
</organism>
<feature type="region of interest" description="Disordered" evidence="5">
    <location>
        <begin position="116"/>
        <end position="235"/>
    </location>
</feature>
<evidence type="ECO:0000313" key="8">
    <source>
        <dbReference type="EMBL" id="KIW99173.1"/>
    </source>
</evidence>
<evidence type="ECO:0000256" key="5">
    <source>
        <dbReference type="SAM" id="MobiDB-lite"/>
    </source>
</evidence>
<proteinExistence type="predicted"/>
<dbReference type="InterPro" id="IPR003150">
    <property type="entry name" value="DNA-bd_RFX"/>
</dbReference>
<sequence length="926" mass="105459">MATPPGRMIESEEEFLNDVAAFHEQRGTPFDREGKVSGRPISLHKLYRLVMERGGYDAVSSERMQWRTLVKEFGFGKTHEAVMTFQLKTVYYKNLAAYEIATFWGEEPPPRDILEDVSAKGGDLRTRTRENYPPPSYRGAIESAMADAGGAGAESAEDDVQVTPKREKTEPEEQGSASRYPTRQLRQDPKRTQMFQPDTAPPRSRNVRAADSPSVPPPSQPPYTNTSNDPRTPSYDWFDKYEPRQPVALTLRQVHTPGNDTLYYARKAHLKAASMPRSPPEPQQFLKSSIPTAMSGPNIYLRCLLGLRSGIQEEQDFALHHLVKVSFERGDKYKFEGFPFLAEGLLEKALEITQLICDVKWEISYDEDDEGQPINTLNAAFGTSNLLQRIQAVTPKVSDKDLESAEFSERLEKLKEAVLVLRNMVILEENAVFIQKFPLFKDFLTIALSLPHQPRIVEFKQSALEITEQVTRYWEMKAEDPLYKSLLPYLESEDRSMLISALRSINRIGLEMPDAHRLTDVPLSTVERLFSFTLLDDTELLETTLDFLYEYTAIPENNTELLANSFHLLPNIISRLTSLLLYQSIKHEEPVAAKPAPKVAPIPAAIPVIPPEVHAHLLQFVEPERSSRWLRCCFEESPTDDITQIAIWQAYQGKFAQNNPVPAADFIKNVSNTFVSAQAQVINGPTPRFIIKGIKARRILVDLQGRPLFKCLWDMTRPDVQDQNGQVHPRNICPVWHTKRETLWNHIMIDHLKIEKTPEGRFMPKSGETWMCRWTGCGRQSALTKSNEIGPHFKMHIPQAASEQSKIIHHLAQDIKDPDPIQVTHEWHYTTTDQTGHPCGIPWMSVMILRNLARYASRHGQPFEKDGVGLNEQLFAAHRHGLFHVLSVSRTLRDYVSDLLKMIEEGQKDEKRGSKRGREGEDEDGD</sequence>
<dbReference type="GO" id="GO:0016586">
    <property type="term" value="C:RSC-type complex"/>
    <property type="evidence" value="ECO:0007669"/>
    <property type="project" value="TreeGrafter"/>
</dbReference>
<keyword evidence="1" id="KW-0156">Chromatin regulator</keyword>
<evidence type="ECO:0000259" key="7">
    <source>
        <dbReference type="PROSITE" id="PS51526"/>
    </source>
</evidence>
<evidence type="ECO:0008006" key="10">
    <source>
        <dbReference type="Google" id="ProtNLM"/>
    </source>
</evidence>
<evidence type="ECO:0000256" key="2">
    <source>
        <dbReference type="ARBA" id="ARBA00023015"/>
    </source>
</evidence>